<accession>A0A836YIK3</accession>
<dbReference type="KEGG" id="phet:94292970"/>
<name>A0A836YIK3_9TRYP</name>
<keyword evidence="3" id="KW-1185">Reference proteome</keyword>
<dbReference type="AlphaFoldDB" id="A0A836YIK3"/>
<dbReference type="OrthoDB" id="266363at2759"/>
<evidence type="ECO:0000313" key="2">
    <source>
        <dbReference type="EMBL" id="KAG5510648.1"/>
    </source>
</evidence>
<protein>
    <submittedName>
        <fullName evidence="2">Uncharacterized protein</fullName>
    </submittedName>
</protein>
<gene>
    <name evidence="2" type="ORF">JKF63_06946</name>
</gene>
<dbReference type="Proteomes" id="UP000674318">
    <property type="component" value="Unassembled WGS sequence"/>
</dbReference>
<evidence type="ECO:0000256" key="1">
    <source>
        <dbReference type="SAM" id="MobiDB-lite"/>
    </source>
</evidence>
<comment type="caution">
    <text evidence="2">The sequence shown here is derived from an EMBL/GenBank/DDBJ whole genome shotgun (WGS) entry which is preliminary data.</text>
</comment>
<feature type="region of interest" description="Disordered" evidence="1">
    <location>
        <begin position="65"/>
        <end position="94"/>
    </location>
</feature>
<dbReference type="GeneID" id="94292970"/>
<evidence type="ECO:0000313" key="3">
    <source>
        <dbReference type="Proteomes" id="UP000674318"/>
    </source>
</evidence>
<proteinExistence type="predicted"/>
<dbReference type="RefSeq" id="XP_067759252.1">
    <property type="nucleotide sequence ID" value="XM_067902893.1"/>
</dbReference>
<sequence length="534" mass="57385">MRLTCVSAGRAVRMYAPMQVASTGGPIPSAACPADDKAASSNEVCAARRITEVILRARANRKVLQQPQLSPPAPVPPLGEAEAQTPHSPASVTEEGVVKRTVSVQVQTAAQLALSFGKSAFMTHLVHQHHDACQRPGAFSASEWDHFMVDEAGEAEAAAMTASPNARAAVSPRVDTPQVPCAAAGVQGLQTEVNKVWNGFTDEARVRWITSTPQGRRALEHATKLSKLRSGMAHRDSDRKSAAHVSLHLEAMLSKYEDTLVQPRLPRAAALAPPPRESMLRINFQGETGTSADSLSNSATGSLTLHDIVHGAYANNANCRHLRDRADAVRREERKKLWQQALVQILGGEAAFMFLRDVKDLQQPREKGEEAPIHEAGMRGRGGTGSTDTVLPSTAAAIATRDATQETTTDSSAEVSFSDGLLDLCESLGIRSPRRAYVLSRVLPQVDAATASQGPAPSLAEVRDLAKRCTAEYDKLRCDAARTAREAGFASAQDAVRAFEREQLALAVAGVQAKLRLFEEKLPLLKNCVRVLSK</sequence>
<dbReference type="EMBL" id="JAFJZO010000009">
    <property type="protein sequence ID" value="KAG5510648.1"/>
    <property type="molecule type" value="Genomic_DNA"/>
</dbReference>
<organism evidence="2 3">
    <name type="scientific">Porcisia hertigi</name>
    <dbReference type="NCBI Taxonomy" id="2761500"/>
    <lineage>
        <taxon>Eukaryota</taxon>
        <taxon>Discoba</taxon>
        <taxon>Euglenozoa</taxon>
        <taxon>Kinetoplastea</taxon>
        <taxon>Metakinetoplastina</taxon>
        <taxon>Trypanosomatida</taxon>
        <taxon>Trypanosomatidae</taxon>
        <taxon>Leishmaniinae</taxon>
        <taxon>Porcisia</taxon>
    </lineage>
</organism>
<reference evidence="2 3" key="1">
    <citation type="submission" date="2021-02" db="EMBL/GenBank/DDBJ databases">
        <title>Porcisia hertigi Genome sequencing and assembly.</title>
        <authorList>
            <person name="Almutairi H."/>
            <person name="Gatherer D."/>
        </authorList>
    </citation>
    <scope>NUCLEOTIDE SEQUENCE [LARGE SCALE GENOMIC DNA]</scope>
    <source>
        <strain evidence="2 3">C119</strain>
    </source>
</reference>